<comment type="caution">
    <text evidence="2">The sequence shown here is derived from an EMBL/GenBank/DDBJ whole genome shotgun (WGS) entry which is preliminary data.</text>
</comment>
<dbReference type="EMBL" id="NCVQ01000004">
    <property type="protein sequence ID" value="PWZ33583.1"/>
    <property type="molecule type" value="Genomic_DNA"/>
</dbReference>
<protein>
    <submittedName>
        <fullName evidence="2">Uncharacterized protein</fullName>
    </submittedName>
</protein>
<evidence type="ECO:0000313" key="2">
    <source>
        <dbReference type="EMBL" id="PWZ33583.1"/>
    </source>
</evidence>
<gene>
    <name evidence="2" type="ORF">Zm00014a_020065</name>
</gene>
<proteinExistence type="predicted"/>
<accession>A0A3L6FKV0</accession>
<keyword evidence="1" id="KW-0472">Membrane</keyword>
<organism evidence="2">
    <name type="scientific">Zea mays</name>
    <name type="common">Maize</name>
    <dbReference type="NCBI Taxonomy" id="4577"/>
    <lineage>
        <taxon>Eukaryota</taxon>
        <taxon>Viridiplantae</taxon>
        <taxon>Streptophyta</taxon>
        <taxon>Embryophyta</taxon>
        <taxon>Tracheophyta</taxon>
        <taxon>Spermatophyta</taxon>
        <taxon>Magnoliopsida</taxon>
        <taxon>Liliopsida</taxon>
        <taxon>Poales</taxon>
        <taxon>Poaceae</taxon>
        <taxon>PACMAD clade</taxon>
        <taxon>Panicoideae</taxon>
        <taxon>Andropogonodae</taxon>
        <taxon>Andropogoneae</taxon>
        <taxon>Tripsacinae</taxon>
        <taxon>Zea</taxon>
    </lineage>
</organism>
<evidence type="ECO:0000256" key="1">
    <source>
        <dbReference type="SAM" id="Phobius"/>
    </source>
</evidence>
<name>A0A3L6FKV0_MAIZE</name>
<sequence>MRAVLHLVGGSLDGLMLLLFHVYFDHGSASLTVVSNVGMFLDYCTV</sequence>
<dbReference type="Proteomes" id="UP000251960">
    <property type="component" value="Chromosome 3"/>
</dbReference>
<keyword evidence="1" id="KW-1133">Transmembrane helix</keyword>
<dbReference type="AlphaFoldDB" id="A0A3L6FKV0"/>
<feature type="transmembrane region" description="Helical" evidence="1">
    <location>
        <begin position="7"/>
        <end position="24"/>
    </location>
</feature>
<reference evidence="2" key="1">
    <citation type="journal article" date="2018" name="Nat. Genet.">
        <title>Extensive intraspecific gene order and gene structural variations between Mo17 and other maize genomes.</title>
        <authorList>
            <person name="Sun S."/>
            <person name="Zhou Y."/>
            <person name="Chen J."/>
            <person name="Shi J."/>
            <person name="Zhao H."/>
            <person name="Zhao H."/>
            <person name="Song W."/>
            <person name="Zhang M."/>
            <person name="Cui Y."/>
            <person name="Dong X."/>
            <person name="Liu H."/>
            <person name="Ma X."/>
            <person name="Jiao Y."/>
            <person name="Wang B."/>
            <person name="Wei X."/>
            <person name="Stein J.C."/>
            <person name="Glaubitz J.C."/>
            <person name="Lu F."/>
            <person name="Yu G."/>
            <person name="Liang C."/>
            <person name="Fengler K."/>
            <person name="Li B."/>
            <person name="Rafalski A."/>
            <person name="Schnable P.S."/>
            <person name="Ware D.H."/>
            <person name="Buckler E.S."/>
            <person name="Lai J."/>
        </authorList>
    </citation>
    <scope>NUCLEOTIDE SEQUENCE [LARGE SCALE GENOMIC DNA]</scope>
    <source>
        <tissue evidence="2">Seedling</tissue>
    </source>
</reference>
<keyword evidence="1" id="KW-0812">Transmembrane</keyword>